<keyword evidence="2" id="KW-1185">Reference proteome</keyword>
<dbReference type="EMBL" id="CP036432">
    <property type="protein sequence ID" value="QDV88520.1"/>
    <property type="molecule type" value="Genomic_DNA"/>
</dbReference>
<proteinExistence type="predicted"/>
<reference evidence="1 2" key="1">
    <citation type="submission" date="2019-02" db="EMBL/GenBank/DDBJ databases">
        <title>Deep-cultivation of Planctomycetes and their phenomic and genomic characterization uncovers novel biology.</title>
        <authorList>
            <person name="Wiegand S."/>
            <person name="Jogler M."/>
            <person name="Boedeker C."/>
            <person name="Pinto D."/>
            <person name="Vollmers J."/>
            <person name="Rivas-Marin E."/>
            <person name="Kohn T."/>
            <person name="Peeters S.H."/>
            <person name="Heuer A."/>
            <person name="Rast P."/>
            <person name="Oberbeckmann S."/>
            <person name="Bunk B."/>
            <person name="Jeske O."/>
            <person name="Meyerdierks A."/>
            <person name="Storesund J.E."/>
            <person name="Kallscheuer N."/>
            <person name="Luecker S."/>
            <person name="Lage O.M."/>
            <person name="Pohl T."/>
            <person name="Merkel B.J."/>
            <person name="Hornburger P."/>
            <person name="Mueller R.-W."/>
            <person name="Bruemmer F."/>
            <person name="Labrenz M."/>
            <person name="Spormann A.M."/>
            <person name="Op den Camp H."/>
            <person name="Overmann J."/>
            <person name="Amann R."/>
            <person name="Jetten M.S.M."/>
            <person name="Mascher T."/>
            <person name="Medema M.H."/>
            <person name="Devos D.P."/>
            <person name="Kaster A.-K."/>
            <person name="Ovreas L."/>
            <person name="Rohde M."/>
            <person name="Galperin M.Y."/>
            <person name="Jogler C."/>
        </authorList>
    </citation>
    <scope>NUCLEOTIDE SEQUENCE [LARGE SCALE GENOMIC DNA]</scope>
    <source>
        <strain evidence="1 2">TBK1r</strain>
    </source>
</reference>
<organism evidence="1 2">
    <name type="scientific">Stieleria magnilauensis</name>
    <dbReference type="NCBI Taxonomy" id="2527963"/>
    <lineage>
        <taxon>Bacteria</taxon>
        <taxon>Pseudomonadati</taxon>
        <taxon>Planctomycetota</taxon>
        <taxon>Planctomycetia</taxon>
        <taxon>Pirellulales</taxon>
        <taxon>Pirellulaceae</taxon>
        <taxon>Stieleria</taxon>
    </lineage>
</organism>
<gene>
    <name evidence="1" type="ORF">TBK1r_75540</name>
</gene>
<dbReference type="Proteomes" id="UP000318081">
    <property type="component" value="Chromosome"/>
</dbReference>
<evidence type="ECO:0000313" key="2">
    <source>
        <dbReference type="Proteomes" id="UP000318081"/>
    </source>
</evidence>
<name>A0ABX5Y3Y7_9BACT</name>
<evidence type="ECO:0000313" key="1">
    <source>
        <dbReference type="EMBL" id="QDV88520.1"/>
    </source>
</evidence>
<accession>A0ABX5Y3Y7</accession>
<protein>
    <submittedName>
        <fullName evidence="1">Uncharacterized protein</fullName>
    </submittedName>
</protein>
<sequence>MLRISRLRANYHRDDGTDSCRGFSIWRIWLAIARQFNSYFWKRRCSFPPAFSFCRLPISSQTTQGASTRWNGQARWCAGFSRPVSPRLGIAERLTPTVAEPLVTAPLFRPAHTPIAAFRSSTYSNRCATVTERSNVPSRRGLMIRFSTVNDLLEHSPSVHPNAGRSVFRRHEKGGRTHRSDDRCCLAFQSPDKSFSQRGDSCE</sequence>